<evidence type="ECO:0000313" key="5">
    <source>
        <dbReference type="EMBL" id="MBB4046425.1"/>
    </source>
</evidence>
<comment type="caution">
    <text evidence="5">The sequence shown here is derived from an EMBL/GenBank/DDBJ whole genome shotgun (WGS) entry which is preliminary data.</text>
</comment>
<dbReference type="Pfam" id="PF00589">
    <property type="entry name" value="Phage_integrase"/>
    <property type="match status" value="1"/>
</dbReference>
<dbReference type="GO" id="GO:0015074">
    <property type="term" value="P:DNA integration"/>
    <property type="evidence" value="ECO:0007669"/>
    <property type="project" value="InterPro"/>
</dbReference>
<sequence>MDLQNLRNNYPLLLSYMQANNYGRQYIRFIEKEINWILDESKNYRWETYNDVYQVYIDKWRNRHTLANRLRGLLVIKRFDLESQMPDGGKHYHKPSNYHYLAEEFRLFIKTFRNAVKQETNTSYYKGIEYSACSFLLRLQKNGINTLESVTEESVIDVFSRDDKIRSYDFIYYVKNALKINAPFYHSDTCLRIISYLPSFPQRKKNIQYLTKDETKRVKSVLDNDTSLSLQDKAIGLLAYYTGLRSCDITALSLHDIDWEHDIIHIRQQKTGAPLVLPMRATVGNALFDYITKERPETIEKTVFLTVNAPYRRLHTSNLHAICVGIMKKAGIRNNAGDRHGFHLFRHHLATSLLENGIQQPVISSTLGHQSPDSLNPYLSSDFSHLKACALSIDCFPVEKKVFQS</sequence>
<dbReference type="Proteomes" id="UP000560658">
    <property type="component" value="Unassembled WGS sequence"/>
</dbReference>
<dbReference type="InterPro" id="IPR013762">
    <property type="entry name" value="Integrase-like_cat_sf"/>
</dbReference>
<feature type="domain" description="Tyr recombinase" evidence="4">
    <location>
        <begin position="205"/>
        <end position="391"/>
    </location>
</feature>
<gene>
    <name evidence="5" type="ORF">GGR06_004260</name>
</gene>
<evidence type="ECO:0000313" key="6">
    <source>
        <dbReference type="Proteomes" id="UP000560658"/>
    </source>
</evidence>
<keyword evidence="3" id="KW-0233">DNA recombination</keyword>
<dbReference type="PROSITE" id="PS51898">
    <property type="entry name" value="TYR_RECOMBINASE"/>
    <property type="match status" value="1"/>
</dbReference>
<evidence type="ECO:0000256" key="1">
    <source>
        <dbReference type="ARBA" id="ARBA00008857"/>
    </source>
</evidence>
<keyword evidence="6" id="KW-1185">Reference proteome</keyword>
<keyword evidence="2" id="KW-0238">DNA-binding</keyword>
<proteinExistence type="inferred from homology"/>
<accession>A0A840DCQ6</accession>
<dbReference type="SUPFAM" id="SSF56349">
    <property type="entry name" value="DNA breaking-rejoining enzymes"/>
    <property type="match status" value="1"/>
</dbReference>
<dbReference type="AlphaFoldDB" id="A0A840DCQ6"/>
<evidence type="ECO:0000259" key="4">
    <source>
        <dbReference type="PROSITE" id="PS51898"/>
    </source>
</evidence>
<dbReference type="PANTHER" id="PTHR30349">
    <property type="entry name" value="PHAGE INTEGRASE-RELATED"/>
    <property type="match status" value="1"/>
</dbReference>
<evidence type="ECO:0000256" key="2">
    <source>
        <dbReference type="ARBA" id="ARBA00023125"/>
    </source>
</evidence>
<comment type="similarity">
    <text evidence="1">Belongs to the 'phage' integrase family.</text>
</comment>
<dbReference type="GO" id="GO:0003677">
    <property type="term" value="F:DNA binding"/>
    <property type="evidence" value="ECO:0007669"/>
    <property type="project" value="UniProtKB-KW"/>
</dbReference>
<reference evidence="5" key="1">
    <citation type="submission" date="2020-08" db="EMBL/GenBank/DDBJ databases">
        <title>Genomic Encyclopedia of Type Strains, Phase IV (KMG-IV): sequencing the most valuable type-strain genomes for metagenomic binning, comparative biology and taxonomic classification.</title>
        <authorList>
            <person name="Goeker M."/>
        </authorList>
    </citation>
    <scope>NUCLEOTIDE SEQUENCE [LARGE SCALE GENOMIC DNA]</scope>
    <source>
        <strain evidence="5">DSM 105720</strain>
    </source>
</reference>
<dbReference type="InterPro" id="IPR011010">
    <property type="entry name" value="DNA_brk_join_enz"/>
</dbReference>
<dbReference type="InterPro" id="IPR050090">
    <property type="entry name" value="Tyrosine_recombinase_XerCD"/>
</dbReference>
<dbReference type="InterPro" id="IPR002104">
    <property type="entry name" value="Integrase_catalytic"/>
</dbReference>
<dbReference type="GO" id="GO:0006310">
    <property type="term" value="P:DNA recombination"/>
    <property type="evidence" value="ECO:0007669"/>
    <property type="project" value="UniProtKB-KW"/>
</dbReference>
<dbReference type="Gene3D" id="1.10.443.10">
    <property type="entry name" value="Intergrase catalytic core"/>
    <property type="match status" value="1"/>
</dbReference>
<name>A0A840DCQ6_9BACE</name>
<dbReference type="RefSeq" id="WP_044165767.1">
    <property type="nucleotide sequence ID" value="NZ_JACIER010000036.1"/>
</dbReference>
<protein>
    <submittedName>
        <fullName evidence="5">Integrase</fullName>
    </submittedName>
</protein>
<evidence type="ECO:0000256" key="3">
    <source>
        <dbReference type="ARBA" id="ARBA00023172"/>
    </source>
</evidence>
<dbReference type="PANTHER" id="PTHR30349:SF41">
    <property type="entry name" value="INTEGRASE_RECOMBINASE PROTEIN MJ0367-RELATED"/>
    <property type="match status" value="1"/>
</dbReference>
<organism evidence="5 6">
    <name type="scientific">Bacteroides reticulotermitis</name>
    <dbReference type="NCBI Taxonomy" id="1133319"/>
    <lineage>
        <taxon>Bacteria</taxon>
        <taxon>Pseudomonadati</taxon>
        <taxon>Bacteroidota</taxon>
        <taxon>Bacteroidia</taxon>
        <taxon>Bacteroidales</taxon>
        <taxon>Bacteroidaceae</taxon>
        <taxon>Bacteroides</taxon>
    </lineage>
</organism>
<dbReference type="EMBL" id="JACIER010000036">
    <property type="protein sequence ID" value="MBB4046425.1"/>
    <property type="molecule type" value="Genomic_DNA"/>
</dbReference>